<dbReference type="STRING" id="1121353.H924_02940"/>
<reference evidence="1 2" key="1">
    <citation type="submission" date="2013-02" db="EMBL/GenBank/DDBJ databases">
        <title>The complete genome sequence of Corynebacterium callunae DSM 20147.</title>
        <authorList>
            <person name="Ruckert C."/>
            <person name="Albersmeier A."/>
            <person name="Kalinowski J."/>
        </authorList>
    </citation>
    <scope>NUCLEOTIDE SEQUENCE [LARGE SCALE GENOMIC DNA]</scope>
    <source>
        <strain evidence="1 2">DSM 20147</strain>
    </source>
</reference>
<accession>M1UDK9</accession>
<dbReference type="RefSeq" id="WP_015650478.1">
    <property type="nucleotide sequence ID" value="NC_020506.1"/>
</dbReference>
<dbReference type="KEGG" id="ccn:H924_02940"/>
<dbReference type="PATRIC" id="fig|1121353.3.peg.609"/>
<proteinExistence type="predicted"/>
<sequence>MSGTGVREFGIEASAVAVPDLSGMSRAERITALRSRMSAMGAAAPQLVENPASAPVEYFDKENILAAPDSVSQFLPGGGLPRRALSQITELPLLVVAFLAHVTAQGGHAAVIGWKELAFAGVIDLGGVCENIIAIPDPGTEPLNVAAVLCEGLDLVVYKGPEISLSPTRARPLLAKLRKGSAALLMVGTRVSSPALVMEAETSNYLGIGQGRGRIRGVELKFRAMPKGQPPRSGLVTISRAEDAALLNTTPTLRVVP</sequence>
<dbReference type="HOGENOM" id="CLU_074514_1_0_11"/>
<name>M1UDK9_9CORY</name>
<protein>
    <submittedName>
        <fullName evidence="1">Uncharacterized protein</fullName>
    </submittedName>
</protein>
<dbReference type="eggNOG" id="COG4544">
    <property type="taxonomic scope" value="Bacteria"/>
</dbReference>
<dbReference type="EMBL" id="CP004354">
    <property type="protein sequence ID" value="AGG66040.1"/>
    <property type="molecule type" value="Genomic_DNA"/>
</dbReference>
<evidence type="ECO:0000313" key="2">
    <source>
        <dbReference type="Proteomes" id="UP000011760"/>
    </source>
</evidence>
<dbReference type="OrthoDB" id="4425096at2"/>
<dbReference type="Proteomes" id="UP000011760">
    <property type="component" value="Chromosome"/>
</dbReference>
<dbReference type="AlphaFoldDB" id="M1UDK9"/>
<evidence type="ECO:0000313" key="1">
    <source>
        <dbReference type="EMBL" id="AGG66040.1"/>
    </source>
</evidence>
<gene>
    <name evidence="1" type="ORF">H924_02940</name>
</gene>
<keyword evidence="2" id="KW-1185">Reference proteome</keyword>
<organism evidence="1 2">
    <name type="scientific">Corynebacterium callunae DSM 20147</name>
    <dbReference type="NCBI Taxonomy" id="1121353"/>
    <lineage>
        <taxon>Bacteria</taxon>
        <taxon>Bacillati</taxon>
        <taxon>Actinomycetota</taxon>
        <taxon>Actinomycetes</taxon>
        <taxon>Mycobacteriales</taxon>
        <taxon>Corynebacteriaceae</taxon>
        <taxon>Corynebacterium</taxon>
    </lineage>
</organism>